<name>A0ABS6N2I6_9RHOB</name>
<proteinExistence type="predicted"/>
<evidence type="ECO:0000313" key="1">
    <source>
        <dbReference type="EMBL" id="MBV2358226.1"/>
    </source>
</evidence>
<dbReference type="RefSeq" id="WP_217776104.1">
    <property type="nucleotide sequence ID" value="NZ_JAHRWL010000001.1"/>
</dbReference>
<dbReference type="Proteomes" id="UP001166293">
    <property type="component" value="Unassembled WGS sequence"/>
</dbReference>
<protein>
    <recommendedName>
        <fullName evidence="3">Hedgehog/Intein (Hint) domain-containing protein</fullName>
    </recommendedName>
</protein>
<accession>A0ABS6N2I6</accession>
<reference evidence="1" key="1">
    <citation type="submission" date="2021-06" db="EMBL/GenBank/DDBJ databases">
        <title>Thalassococcus sp. CAU 1522 isolated from sea sand, Republic of Korea.</title>
        <authorList>
            <person name="Kim W."/>
        </authorList>
    </citation>
    <scope>NUCLEOTIDE SEQUENCE</scope>
    <source>
        <strain evidence="1">CAU 1522</strain>
    </source>
</reference>
<evidence type="ECO:0008006" key="3">
    <source>
        <dbReference type="Google" id="ProtNLM"/>
    </source>
</evidence>
<keyword evidence="2" id="KW-1185">Reference proteome</keyword>
<dbReference type="EMBL" id="JAHRWL010000001">
    <property type="protein sequence ID" value="MBV2358226.1"/>
    <property type="molecule type" value="Genomic_DNA"/>
</dbReference>
<gene>
    <name evidence="1" type="ORF">KUH32_00425</name>
</gene>
<evidence type="ECO:0000313" key="2">
    <source>
        <dbReference type="Proteomes" id="UP001166293"/>
    </source>
</evidence>
<sequence>MRRQLAGTTVKFDGRGHGTQIEYFHPDGTAHLWYPGNTIAVPSEWKVQAGSAPNGGAVICFRYPKSSYNPVVRQYGGRWECRPGPLFSSDITAIIRGDEFALRTGRIPRIMPRGALLSMAGVETLIGRSIRGDILFGR</sequence>
<organism evidence="1 2">
    <name type="scientific">Thalassococcus arenae</name>
    <dbReference type="NCBI Taxonomy" id="2851652"/>
    <lineage>
        <taxon>Bacteria</taxon>
        <taxon>Pseudomonadati</taxon>
        <taxon>Pseudomonadota</taxon>
        <taxon>Alphaproteobacteria</taxon>
        <taxon>Rhodobacterales</taxon>
        <taxon>Roseobacteraceae</taxon>
        <taxon>Thalassococcus</taxon>
    </lineage>
</organism>
<comment type="caution">
    <text evidence="1">The sequence shown here is derived from an EMBL/GenBank/DDBJ whole genome shotgun (WGS) entry which is preliminary data.</text>
</comment>